<dbReference type="RefSeq" id="WP_110988554.1">
    <property type="nucleotide sequence ID" value="NZ_CAWNWM010000025.1"/>
</dbReference>
<dbReference type="PROSITE" id="PS50110">
    <property type="entry name" value="RESPONSE_REGULATORY"/>
    <property type="match status" value="1"/>
</dbReference>
<keyword evidence="10" id="KW-0902">Two-component regulatory system</keyword>
<dbReference type="GO" id="GO:0005524">
    <property type="term" value="F:ATP binding"/>
    <property type="evidence" value="ECO:0007669"/>
    <property type="project" value="UniProtKB-KW"/>
</dbReference>
<dbReference type="InterPro" id="IPR011006">
    <property type="entry name" value="CheY-like_superfamily"/>
</dbReference>
<accession>A0A2W1JL33</accession>
<evidence type="ECO:0000256" key="1">
    <source>
        <dbReference type="ARBA" id="ARBA00000085"/>
    </source>
</evidence>
<dbReference type="CDD" id="cd17546">
    <property type="entry name" value="REC_hyHK_CKI1_RcsC-like"/>
    <property type="match status" value="1"/>
</dbReference>
<keyword evidence="12" id="KW-0131">Cell cycle</keyword>
<evidence type="ECO:0000256" key="12">
    <source>
        <dbReference type="ARBA" id="ARBA00023306"/>
    </source>
</evidence>
<evidence type="ECO:0000256" key="6">
    <source>
        <dbReference type="ARBA" id="ARBA00022679"/>
    </source>
</evidence>
<feature type="domain" description="PAS" evidence="18">
    <location>
        <begin position="73"/>
        <end position="126"/>
    </location>
</feature>
<dbReference type="Gene3D" id="3.40.50.2300">
    <property type="match status" value="1"/>
</dbReference>
<keyword evidence="7" id="KW-0547">Nucleotide-binding</keyword>
<evidence type="ECO:0000256" key="5">
    <source>
        <dbReference type="ARBA" id="ARBA00022553"/>
    </source>
</evidence>
<evidence type="ECO:0000256" key="11">
    <source>
        <dbReference type="ARBA" id="ARBA00023136"/>
    </source>
</evidence>
<dbReference type="InterPro" id="IPR035965">
    <property type="entry name" value="PAS-like_dom_sf"/>
</dbReference>
<evidence type="ECO:0000256" key="2">
    <source>
        <dbReference type="ARBA" id="ARBA00004370"/>
    </source>
</evidence>
<evidence type="ECO:0000256" key="14">
    <source>
        <dbReference type="PROSITE-ProRule" id="PRU00169"/>
    </source>
</evidence>
<feature type="transmembrane region" description="Helical" evidence="15">
    <location>
        <begin position="20"/>
        <end position="37"/>
    </location>
</feature>
<dbReference type="InterPro" id="IPR001789">
    <property type="entry name" value="Sig_transdc_resp-reg_receiver"/>
</dbReference>
<evidence type="ECO:0000256" key="3">
    <source>
        <dbReference type="ARBA" id="ARBA00006402"/>
    </source>
</evidence>
<dbReference type="CDD" id="cd00082">
    <property type="entry name" value="HisKA"/>
    <property type="match status" value="1"/>
</dbReference>
<evidence type="ECO:0000256" key="7">
    <source>
        <dbReference type="ARBA" id="ARBA00022741"/>
    </source>
</evidence>
<comment type="caution">
    <text evidence="20">The sequence shown here is derived from an EMBL/GenBank/DDBJ whole genome shotgun (WGS) entry which is preliminary data.</text>
</comment>
<evidence type="ECO:0000313" key="20">
    <source>
        <dbReference type="EMBL" id="PZD70904.1"/>
    </source>
</evidence>
<dbReference type="InterPro" id="IPR000014">
    <property type="entry name" value="PAS"/>
</dbReference>
<dbReference type="CDD" id="cd16922">
    <property type="entry name" value="HATPase_EvgS-ArcB-TorS-like"/>
    <property type="match status" value="1"/>
</dbReference>
<dbReference type="SMART" id="SM00091">
    <property type="entry name" value="PAS"/>
    <property type="match status" value="1"/>
</dbReference>
<keyword evidence="8" id="KW-0418">Kinase</keyword>
<evidence type="ECO:0000256" key="13">
    <source>
        <dbReference type="ARBA" id="ARBA00074306"/>
    </source>
</evidence>
<dbReference type="Gene3D" id="3.30.450.20">
    <property type="entry name" value="PAS domain"/>
    <property type="match status" value="1"/>
</dbReference>
<dbReference type="InterPro" id="IPR000700">
    <property type="entry name" value="PAS-assoc_C"/>
</dbReference>
<keyword evidence="6 20" id="KW-0808">Transferase</keyword>
<dbReference type="AlphaFoldDB" id="A0A2W1JL33"/>
<evidence type="ECO:0000259" key="18">
    <source>
        <dbReference type="PROSITE" id="PS50112"/>
    </source>
</evidence>
<dbReference type="SUPFAM" id="SSF47384">
    <property type="entry name" value="Homodimeric domain of signal transducing histidine kinase"/>
    <property type="match status" value="1"/>
</dbReference>
<evidence type="ECO:0000256" key="8">
    <source>
        <dbReference type="ARBA" id="ARBA00022777"/>
    </source>
</evidence>
<dbReference type="EMBL" id="PQWO01000025">
    <property type="protein sequence ID" value="PZD70904.1"/>
    <property type="molecule type" value="Genomic_DNA"/>
</dbReference>
<feature type="domain" description="Histidine kinase" evidence="16">
    <location>
        <begin position="219"/>
        <end position="448"/>
    </location>
</feature>
<dbReference type="Pfam" id="PF02518">
    <property type="entry name" value="HATPase_c"/>
    <property type="match status" value="1"/>
</dbReference>
<evidence type="ECO:0000259" key="16">
    <source>
        <dbReference type="PROSITE" id="PS50109"/>
    </source>
</evidence>
<sequence length="674" mass="74820">MTSSDPFHNHVLTALTGHPLLAALGILGTFTLAVLISRATGRTKQLTEALQKAHEQLQQDSQNREIESALRGSEAMLSGILDIANDAIISVDKHQKIARFNKGAEGIFGYTADEVLGESLDILMPQRAVSIHRQHLKEFGTSSTTARAMGDRSEVFGRRKDGTEFPAEASISQLHLGDQKVFTAILRDISDRKRVETELQQAKEAAEVANRAKSGFLANMSHELRTPLNAILGFSQLMNRDSALTAAQKENLSIINRSGGHLLELINDILEMSKIEAGRVTLNEHSFDLHGLLDNLTQMLSLRAQTKGLKLVCDRKPNVPQYVRTEEGKLRQVLINLLGNAIKFTETGQVTLRVRVEPQESENESENGSLQPDLHFEVEDTGPGIDPEEVDQLFAAFAQTETGRQSQQGSGLGLPISRHFVQLMGGSLTLKSTVKQGTTFQFNVRVHLAGAAESQPQPTPRRVIKLAPDQPVYRILIVEDRLENRKLMVRLIKPLGFEVKEAENGHIAIDLWNSWQPHLIWMDMRMPVMDGYEATQQIKAQMKEQDTVIIALTASALDQDREQILAAGCDDLVHKPFLESTIFEKMAEYLGVRYVYKDSPQPSTPSPSEVTATDIRVMSTDWIAELQQAAVSARAKKMESLIEQIPAEHAILAKGLTDLVNCFDFEKILTLTQQ</sequence>
<dbReference type="PROSITE" id="PS50109">
    <property type="entry name" value="HIS_KIN"/>
    <property type="match status" value="1"/>
</dbReference>
<feature type="domain" description="Response regulatory" evidence="17">
    <location>
        <begin position="474"/>
        <end position="590"/>
    </location>
</feature>
<dbReference type="InterPro" id="IPR003661">
    <property type="entry name" value="HisK_dim/P_dom"/>
</dbReference>
<keyword evidence="9" id="KW-0067">ATP-binding</keyword>
<keyword evidence="21" id="KW-1185">Reference proteome</keyword>
<dbReference type="Gene3D" id="1.10.287.130">
    <property type="match status" value="1"/>
</dbReference>
<comment type="subcellular location">
    <subcellularLocation>
        <location evidence="2">Membrane</location>
    </subcellularLocation>
</comment>
<organism evidence="20 21">
    <name type="scientific">Acaryochloris thomasi RCC1774</name>
    <dbReference type="NCBI Taxonomy" id="1764569"/>
    <lineage>
        <taxon>Bacteria</taxon>
        <taxon>Bacillati</taxon>
        <taxon>Cyanobacteriota</taxon>
        <taxon>Cyanophyceae</taxon>
        <taxon>Acaryochloridales</taxon>
        <taxon>Acaryochloridaceae</taxon>
        <taxon>Acaryochloris</taxon>
        <taxon>Acaryochloris thomasi</taxon>
    </lineage>
</organism>
<dbReference type="SMART" id="SM00388">
    <property type="entry name" value="HisKA"/>
    <property type="match status" value="1"/>
</dbReference>
<keyword evidence="15" id="KW-0812">Transmembrane</keyword>
<dbReference type="Gene3D" id="3.30.565.10">
    <property type="entry name" value="Histidine kinase-like ATPase, C-terminal domain"/>
    <property type="match status" value="1"/>
</dbReference>
<evidence type="ECO:0000256" key="15">
    <source>
        <dbReference type="SAM" id="Phobius"/>
    </source>
</evidence>
<keyword evidence="5 14" id="KW-0597">Phosphoprotein</keyword>
<reference evidence="20 21" key="1">
    <citation type="journal article" date="2018" name="Sci. Rep.">
        <title>A novel species of the marine cyanobacterium Acaryochloris with a unique pigment content and lifestyle.</title>
        <authorList>
            <person name="Partensky F."/>
            <person name="Six C."/>
            <person name="Ratin M."/>
            <person name="Garczarek L."/>
            <person name="Vaulot D."/>
            <person name="Probert I."/>
            <person name="Calteau A."/>
            <person name="Gourvil P."/>
            <person name="Marie D."/>
            <person name="Grebert T."/>
            <person name="Bouchier C."/>
            <person name="Le Panse S."/>
            <person name="Gachenot M."/>
            <person name="Rodriguez F."/>
            <person name="Garrido J.L."/>
        </authorList>
    </citation>
    <scope>NUCLEOTIDE SEQUENCE [LARGE SCALE GENOMIC DNA]</scope>
    <source>
        <strain evidence="20 21">RCC1774</strain>
    </source>
</reference>
<evidence type="ECO:0000256" key="4">
    <source>
        <dbReference type="ARBA" id="ARBA00012438"/>
    </source>
</evidence>
<dbReference type="Pfam" id="PF00072">
    <property type="entry name" value="Response_reg"/>
    <property type="match status" value="1"/>
</dbReference>
<comment type="similarity">
    <text evidence="3">In the N-terminal section; belongs to the phytochrome family.</text>
</comment>
<dbReference type="EC" id="2.7.13.3" evidence="4"/>
<dbReference type="Pfam" id="PF00512">
    <property type="entry name" value="HisKA"/>
    <property type="match status" value="1"/>
</dbReference>
<feature type="domain" description="PAC" evidence="19">
    <location>
        <begin position="151"/>
        <end position="201"/>
    </location>
</feature>
<dbReference type="GO" id="GO:0000155">
    <property type="term" value="F:phosphorelay sensor kinase activity"/>
    <property type="evidence" value="ECO:0007669"/>
    <property type="project" value="InterPro"/>
</dbReference>
<evidence type="ECO:0000256" key="9">
    <source>
        <dbReference type="ARBA" id="ARBA00022840"/>
    </source>
</evidence>
<name>A0A2W1JL33_9CYAN</name>
<protein>
    <recommendedName>
        <fullName evidence="13">Circadian input-output histidine kinase CikA</fullName>
        <ecNumber evidence="4">2.7.13.3</ecNumber>
    </recommendedName>
</protein>
<dbReference type="FunFam" id="1.10.287.130:FF:000038">
    <property type="entry name" value="Sensory transduction histidine kinase"/>
    <property type="match status" value="1"/>
</dbReference>
<dbReference type="SUPFAM" id="SSF52172">
    <property type="entry name" value="CheY-like"/>
    <property type="match status" value="1"/>
</dbReference>
<dbReference type="InterPro" id="IPR005467">
    <property type="entry name" value="His_kinase_dom"/>
</dbReference>
<evidence type="ECO:0000259" key="19">
    <source>
        <dbReference type="PROSITE" id="PS50113"/>
    </source>
</evidence>
<dbReference type="InterPro" id="IPR003594">
    <property type="entry name" value="HATPase_dom"/>
</dbReference>
<evidence type="ECO:0000256" key="10">
    <source>
        <dbReference type="ARBA" id="ARBA00023012"/>
    </source>
</evidence>
<dbReference type="PROSITE" id="PS50113">
    <property type="entry name" value="PAC"/>
    <property type="match status" value="1"/>
</dbReference>
<dbReference type="SMART" id="SM00387">
    <property type="entry name" value="HATPase_c"/>
    <property type="match status" value="1"/>
</dbReference>
<dbReference type="FunFam" id="3.30.565.10:FF:000010">
    <property type="entry name" value="Sensor histidine kinase RcsC"/>
    <property type="match status" value="1"/>
</dbReference>
<feature type="modified residue" description="4-aspartylphosphate" evidence="14">
    <location>
        <position position="523"/>
    </location>
</feature>
<dbReference type="Proteomes" id="UP000248857">
    <property type="component" value="Unassembled WGS sequence"/>
</dbReference>
<dbReference type="SUPFAM" id="SSF55785">
    <property type="entry name" value="PYP-like sensor domain (PAS domain)"/>
    <property type="match status" value="1"/>
</dbReference>
<keyword evidence="15" id="KW-1133">Transmembrane helix</keyword>
<dbReference type="NCBIfam" id="TIGR00229">
    <property type="entry name" value="sensory_box"/>
    <property type="match status" value="1"/>
</dbReference>
<dbReference type="PRINTS" id="PR00344">
    <property type="entry name" value="BCTRLSENSOR"/>
</dbReference>
<comment type="catalytic activity">
    <reaction evidence="1">
        <text>ATP + protein L-histidine = ADP + protein N-phospho-L-histidine.</text>
        <dbReference type="EC" id="2.7.13.3"/>
    </reaction>
</comment>
<dbReference type="PROSITE" id="PS50112">
    <property type="entry name" value="PAS"/>
    <property type="match status" value="1"/>
</dbReference>
<dbReference type="SMART" id="SM00448">
    <property type="entry name" value="REC"/>
    <property type="match status" value="1"/>
</dbReference>
<evidence type="ECO:0000259" key="17">
    <source>
        <dbReference type="PROSITE" id="PS50110"/>
    </source>
</evidence>
<dbReference type="InterPro" id="IPR004358">
    <property type="entry name" value="Sig_transdc_His_kin-like_C"/>
</dbReference>
<proteinExistence type="inferred from homology"/>
<dbReference type="InterPro" id="IPR036890">
    <property type="entry name" value="HATPase_C_sf"/>
</dbReference>
<dbReference type="InterPro" id="IPR036097">
    <property type="entry name" value="HisK_dim/P_sf"/>
</dbReference>
<dbReference type="GO" id="GO:0016020">
    <property type="term" value="C:membrane"/>
    <property type="evidence" value="ECO:0007669"/>
    <property type="project" value="UniProtKB-SubCell"/>
</dbReference>
<keyword evidence="11 15" id="KW-0472">Membrane</keyword>
<dbReference type="PANTHER" id="PTHR43047">
    <property type="entry name" value="TWO-COMPONENT HISTIDINE PROTEIN KINASE"/>
    <property type="match status" value="1"/>
</dbReference>
<dbReference type="PANTHER" id="PTHR43047:SF64">
    <property type="entry name" value="HISTIDINE KINASE CONTAINING CHEY-HOMOLOGOUS RECEIVER DOMAIN AND PAS DOMAIN-RELATED"/>
    <property type="match status" value="1"/>
</dbReference>
<gene>
    <name evidence="20" type="primary">arcB_7</name>
    <name evidence="20" type="ORF">C1752_08679</name>
</gene>
<dbReference type="OrthoDB" id="5389090at2"/>
<evidence type="ECO:0000313" key="21">
    <source>
        <dbReference type="Proteomes" id="UP000248857"/>
    </source>
</evidence>
<dbReference type="Pfam" id="PF13426">
    <property type="entry name" value="PAS_9"/>
    <property type="match status" value="1"/>
</dbReference>
<dbReference type="CDD" id="cd00130">
    <property type="entry name" value="PAS"/>
    <property type="match status" value="1"/>
</dbReference>
<dbReference type="SUPFAM" id="SSF55874">
    <property type="entry name" value="ATPase domain of HSP90 chaperone/DNA topoisomerase II/histidine kinase"/>
    <property type="match status" value="1"/>
</dbReference>